<dbReference type="AlphaFoldDB" id="A0A9D2F2P6"/>
<reference evidence="2" key="2">
    <citation type="submission" date="2021-04" db="EMBL/GenBank/DDBJ databases">
        <authorList>
            <person name="Gilroy R."/>
        </authorList>
    </citation>
    <scope>NUCLEOTIDE SEQUENCE</scope>
    <source>
        <strain evidence="2">3436</strain>
    </source>
</reference>
<name>A0A9D2F2P6_9FIRM</name>
<feature type="domain" description="Aminoglycoside phosphotransferase" evidence="1">
    <location>
        <begin position="44"/>
        <end position="265"/>
    </location>
</feature>
<evidence type="ECO:0000313" key="2">
    <source>
        <dbReference type="EMBL" id="HIZ48001.1"/>
    </source>
</evidence>
<evidence type="ECO:0000259" key="1">
    <source>
        <dbReference type="Pfam" id="PF01636"/>
    </source>
</evidence>
<dbReference type="InterPro" id="IPR002575">
    <property type="entry name" value="Aminoglycoside_PTrfase"/>
</dbReference>
<dbReference type="Pfam" id="PF01636">
    <property type="entry name" value="APH"/>
    <property type="match status" value="1"/>
</dbReference>
<organism evidence="2 3">
    <name type="scientific">Candidatus Gemmiger excrementavium</name>
    <dbReference type="NCBI Taxonomy" id="2838608"/>
    <lineage>
        <taxon>Bacteria</taxon>
        <taxon>Bacillati</taxon>
        <taxon>Bacillota</taxon>
        <taxon>Clostridia</taxon>
        <taxon>Eubacteriales</taxon>
        <taxon>Gemmiger</taxon>
    </lineage>
</organism>
<dbReference type="PANTHER" id="PTHR21064:SF5">
    <property type="entry name" value="SLR1880 PROTEIN"/>
    <property type="match status" value="1"/>
</dbReference>
<gene>
    <name evidence="2" type="ORF">H9810_04710</name>
</gene>
<protein>
    <submittedName>
        <fullName evidence="2">Aminoglycoside phosphotransferase family protein</fullName>
    </submittedName>
</protein>
<sequence>MENCFEHPDVLAAWDWGGEVAGALPYGEGHINATRCIYVQLPDGGGRRYILQKINTATFTDPDGLMENICGVTEYLRRQAVEQGKDPARVTLQVIPTVDGKPYYRDAEGGCWRVYPFVEDTLCLQQVQTPEDFYQSAVAFGHFQKQLAGYPAATLHETIPHFHDTPRRFENFEKALAADVMGRAKDVAAEIEFVRARKADCAVMTDLLAAGKLPLRVTHNDTKLNNILFDKETGEGLCVIDLDTVMPGLAANDFGDSIRFGANHSAEDEPDLSKVNFAIDLFEIYTKGFLQAAGDAFTPLEKETLPWGAKLMTLECGIRFLTDYLEGDHYFHTTRPGQNLDRARTQFKLVQDMEGCWDEMAAIVKKYS</sequence>
<dbReference type="Gene3D" id="3.90.1200.10">
    <property type="match status" value="1"/>
</dbReference>
<dbReference type="Proteomes" id="UP000824031">
    <property type="component" value="Unassembled WGS sequence"/>
</dbReference>
<dbReference type="PANTHER" id="PTHR21064">
    <property type="entry name" value="AMINOGLYCOSIDE PHOSPHOTRANSFERASE DOMAIN-CONTAINING PROTEIN-RELATED"/>
    <property type="match status" value="1"/>
</dbReference>
<dbReference type="InterPro" id="IPR050249">
    <property type="entry name" value="Pseudomonas-type_ThrB"/>
</dbReference>
<reference evidence="2" key="1">
    <citation type="journal article" date="2021" name="PeerJ">
        <title>Extensive microbial diversity within the chicken gut microbiome revealed by metagenomics and culture.</title>
        <authorList>
            <person name="Gilroy R."/>
            <person name="Ravi A."/>
            <person name="Getino M."/>
            <person name="Pursley I."/>
            <person name="Horton D.L."/>
            <person name="Alikhan N.F."/>
            <person name="Baker D."/>
            <person name="Gharbi K."/>
            <person name="Hall N."/>
            <person name="Watson M."/>
            <person name="Adriaenssens E.M."/>
            <person name="Foster-Nyarko E."/>
            <person name="Jarju S."/>
            <person name="Secka A."/>
            <person name="Antonio M."/>
            <person name="Oren A."/>
            <person name="Chaudhuri R.R."/>
            <person name="La Ragione R."/>
            <person name="Hildebrand F."/>
            <person name="Pallen M.J."/>
        </authorList>
    </citation>
    <scope>NUCLEOTIDE SEQUENCE</scope>
    <source>
        <strain evidence="2">3436</strain>
    </source>
</reference>
<dbReference type="EMBL" id="DXBO01000065">
    <property type="protein sequence ID" value="HIZ48001.1"/>
    <property type="molecule type" value="Genomic_DNA"/>
</dbReference>
<comment type="caution">
    <text evidence="2">The sequence shown here is derived from an EMBL/GenBank/DDBJ whole genome shotgun (WGS) entry which is preliminary data.</text>
</comment>
<dbReference type="SUPFAM" id="SSF56112">
    <property type="entry name" value="Protein kinase-like (PK-like)"/>
    <property type="match status" value="1"/>
</dbReference>
<evidence type="ECO:0000313" key="3">
    <source>
        <dbReference type="Proteomes" id="UP000824031"/>
    </source>
</evidence>
<dbReference type="InterPro" id="IPR011009">
    <property type="entry name" value="Kinase-like_dom_sf"/>
</dbReference>
<proteinExistence type="predicted"/>
<accession>A0A9D2F2P6</accession>